<name>A0A9N9DNV5_9GLOM</name>
<dbReference type="GO" id="GO:0000139">
    <property type="term" value="C:Golgi membrane"/>
    <property type="evidence" value="ECO:0007669"/>
    <property type="project" value="UniProtKB-SubCell"/>
</dbReference>
<keyword evidence="7 10" id="KW-1133">Transmembrane helix</keyword>
<keyword evidence="8 10" id="KW-0333">Golgi apparatus</keyword>
<comment type="subcellular location">
    <subcellularLocation>
        <location evidence="1 10">Golgi apparatus membrane</location>
        <topology evidence="1 10">Single-pass type II membrane protein</topology>
    </subcellularLocation>
</comment>
<dbReference type="InterPro" id="IPR002659">
    <property type="entry name" value="Glyco_trans_31"/>
</dbReference>
<sequence length="420" mass="49680">FLVIIEIAHERIDSFKRLLRQIHLRRTGKQEVMVFRHYNNRYKVFFTVLLLHLAFASCFLYFFSYKCDVDVGNAIEESLALLPPMNDTYIKPPPGVDPNIKIFMGILTVDEKTEIRNYLRGMYRHNNAALAQYLGVQESPITIKFVLGLPKDEYVDEIRQESEKYGDIVVLNITENKEDGKTFKFFEWFAENANDDSFIHLIHYYREIQDLPRKHVFYGLALNYTETNEGEGMVFMWGMGYTISRDLVTDIARSDWARSHVTGSEDYWVGCWICKMAREHKYLVHYVGFLHVGWPVRNFHGNPIHDILFDANNIDDHRFPDESILIHRIKNVDDFKLIEKIFFYNDGSPKVRVIRNSTTPGLIAKKEIFQGCWVMDERNQTWEEVLDWTQAQDIYKNWFYEAWGFKEGEWQGRYVPKGII</sequence>
<dbReference type="GO" id="GO:0016758">
    <property type="term" value="F:hexosyltransferase activity"/>
    <property type="evidence" value="ECO:0007669"/>
    <property type="project" value="InterPro"/>
</dbReference>
<evidence type="ECO:0000256" key="10">
    <source>
        <dbReference type="RuleBase" id="RU363063"/>
    </source>
</evidence>
<evidence type="ECO:0000256" key="1">
    <source>
        <dbReference type="ARBA" id="ARBA00004323"/>
    </source>
</evidence>
<dbReference type="Proteomes" id="UP000789342">
    <property type="component" value="Unassembled WGS sequence"/>
</dbReference>
<comment type="caution">
    <text evidence="11">The sequence shown here is derived from an EMBL/GenBank/DDBJ whole genome shotgun (WGS) entry which is preliminary data.</text>
</comment>
<evidence type="ECO:0000256" key="7">
    <source>
        <dbReference type="ARBA" id="ARBA00022989"/>
    </source>
</evidence>
<keyword evidence="9 10" id="KW-0472">Membrane</keyword>
<protein>
    <recommendedName>
        <fullName evidence="10">Hexosyltransferase</fullName>
        <ecNumber evidence="10">2.4.1.-</ecNumber>
    </recommendedName>
</protein>
<keyword evidence="6 10" id="KW-0735">Signal-anchor</keyword>
<evidence type="ECO:0000256" key="6">
    <source>
        <dbReference type="ARBA" id="ARBA00022968"/>
    </source>
</evidence>
<dbReference type="PANTHER" id="PTHR11214:SF351">
    <property type="entry name" value="BETA-1,3-GALACTOSYLTRANSFERASE PVG3"/>
    <property type="match status" value="1"/>
</dbReference>
<dbReference type="AlphaFoldDB" id="A0A9N9DNV5"/>
<reference evidence="11" key="1">
    <citation type="submission" date="2021-06" db="EMBL/GenBank/DDBJ databases">
        <authorList>
            <person name="Kallberg Y."/>
            <person name="Tangrot J."/>
            <person name="Rosling A."/>
        </authorList>
    </citation>
    <scope>NUCLEOTIDE SEQUENCE</scope>
    <source>
        <strain evidence="11">CL551</strain>
    </source>
</reference>
<dbReference type="EMBL" id="CAJVPV010009556">
    <property type="protein sequence ID" value="CAG8642654.1"/>
    <property type="molecule type" value="Genomic_DNA"/>
</dbReference>
<keyword evidence="12" id="KW-1185">Reference proteome</keyword>
<proteinExistence type="inferred from homology"/>
<keyword evidence="3 10" id="KW-0328">Glycosyltransferase</keyword>
<comment type="similarity">
    <text evidence="2 10">Belongs to the glycosyltransferase 31 family.</text>
</comment>
<evidence type="ECO:0000256" key="3">
    <source>
        <dbReference type="ARBA" id="ARBA00022676"/>
    </source>
</evidence>
<evidence type="ECO:0000256" key="9">
    <source>
        <dbReference type="ARBA" id="ARBA00023136"/>
    </source>
</evidence>
<dbReference type="OrthoDB" id="2139606at2759"/>
<evidence type="ECO:0000256" key="8">
    <source>
        <dbReference type="ARBA" id="ARBA00023034"/>
    </source>
</evidence>
<evidence type="ECO:0000256" key="4">
    <source>
        <dbReference type="ARBA" id="ARBA00022679"/>
    </source>
</evidence>
<keyword evidence="5 10" id="KW-0812">Transmembrane</keyword>
<organism evidence="11 12">
    <name type="scientific">Acaulospora morrowiae</name>
    <dbReference type="NCBI Taxonomy" id="94023"/>
    <lineage>
        <taxon>Eukaryota</taxon>
        <taxon>Fungi</taxon>
        <taxon>Fungi incertae sedis</taxon>
        <taxon>Mucoromycota</taxon>
        <taxon>Glomeromycotina</taxon>
        <taxon>Glomeromycetes</taxon>
        <taxon>Diversisporales</taxon>
        <taxon>Acaulosporaceae</taxon>
        <taxon>Acaulospora</taxon>
    </lineage>
</organism>
<gene>
    <name evidence="11" type="ORF">AMORRO_LOCUS9588</name>
</gene>
<evidence type="ECO:0000313" key="12">
    <source>
        <dbReference type="Proteomes" id="UP000789342"/>
    </source>
</evidence>
<dbReference type="Pfam" id="PF01762">
    <property type="entry name" value="Galactosyl_T"/>
    <property type="match status" value="1"/>
</dbReference>
<evidence type="ECO:0000313" key="11">
    <source>
        <dbReference type="EMBL" id="CAG8642654.1"/>
    </source>
</evidence>
<accession>A0A9N9DNV5</accession>
<feature type="transmembrane region" description="Helical" evidence="10">
    <location>
        <begin position="44"/>
        <end position="63"/>
    </location>
</feature>
<evidence type="ECO:0000256" key="2">
    <source>
        <dbReference type="ARBA" id="ARBA00008661"/>
    </source>
</evidence>
<dbReference type="PANTHER" id="PTHR11214">
    <property type="entry name" value="BETA-1,3-N-ACETYLGLUCOSAMINYLTRANSFERASE"/>
    <property type="match status" value="1"/>
</dbReference>
<keyword evidence="4" id="KW-0808">Transferase</keyword>
<dbReference type="EC" id="2.4.1.-" evidence="10"/>
<feature type="non-terminal residue" evidence="11">
    <location>
        <position position="420"/>
    </location>
</feature>
<evidence type="ECO:0000256" key="5">
    <source>
        <dbReference type="ARBA" id="ARBA00022692"/>
    </source>
</evidence>